<keyword evidence="6 10" id="KW-0808">Transferase</keyword>
<name>A0A517NBQ6_9BACT</name>
<evidence type="ECO:0000256" key="7">
    <source>
        <dbReference type="ARBA" id="ARBA00022691"/>
    </source>
</evidence>
<protein>
    <recommendedName>
        <fullName evidence="10">Ribosomal RNA small subunit methyltransferase E</fullName>
        <ecNumber evidence="10">2.1.1.193</ecNumber>
    </recommendedName>
</protein>
<feature type="domain" description="Ribosomal RNA small subunit methyltransferase E PUA-like" evidence="12">
    <location>
        <begin position="19"/>
        <end position="64"/>
    </location>
</feature>
<dbReference type="InterPro" id="IPR029028">
    <property type="entry name" value="Alpha/beta_knot_MTases"/>
</dbReference>
<comment type="function">
    <text evidence="8 10">Specifically methylates the N3 position of the uracil ring of uridine 1498 (m3U1498) in 16S rRNA. Acts on the fully assembled 30S ribosomal subunit.</text>
</comment>
<dbReference type="OrthoDB" id="9815641at2"/>
<evidence type="ECO:0000256" key="8">
    <source>
        <dbReference type="ARBA" id="ARBA00025699"/>
    </source>
</evidence>
<dbReference type="InterPro" id="IPR046887">
    <property type="entry name" value="RsmE_PUA-like"/>
</dbReference>
<dbReference type="SUPFAM" id="SSF75217">
    <property type="entry name" value="alpha/beta knot"/>
    <property type="match status" value="1"/>
</dbReference>
<dbReference type="PIRSF" id="PIRSF015601">
    <property type="entry name" value="MTase_slr0722"/>
    <property type="match status" value="1"/>
</dbReference>
<keyword evidence="14" id="KW-1185">Reference proteome</keyword>
<dbReference type="CDD" id="cd18084">
    <property type="entry name" value="RsmE-like"/>
    <property type="match status" value="1"/>
</dbReference>
<evidence type="ECO:0000256" key="3">
    <source>
        <dbReference type="ARBA" id="ARBA00022490"/>
    </source>
</evidence>
<evidence type="ECO:0000256" key="5">
    <source>
        <dbReference type="ARBA" id="ARBA00022603"/>
    </source>
</evidence>
<dbReference type="InterPro" id="IPR046886">
    <property type="entry name" value="RsmE_MTase_dom"/>
</dbReference>
<accession>A0A517NBQ6</accession>
<dbReference type="EMBL" id="CP036525">
    <property type="protein sequence ID" value="QDT04574.1"/>
    <property type="molecule type" value="Genomic_DNA"/>
</dbReference>
<comment type="similarity">
    <text evidence="2 10">Belongs to the RNA methyltransferase RsmE family.</text>
</comment>
<organism evidence="13 14">
    <name type="scientific">Rubripirellula lacrimiformis</name>
    <dbReference type="NCBI Taxonomy" id="1930273"/>
    <lineage>
        <taxon>Bacteria</taxon>
        <taxon>Pseudomonadati</taxon>
        <taxon>Planctomycetota</taxon>
        <taxon>Planctomycetia</taxon>
        <taxon>Pirellulales</taxon>
        <taxon>Pirellulaceae</taxon>
        <taxon>Rubripirellula</taxon>
    </lineage>
</organism>
<dbReference type="AlphaFoldDB" id="A0A517NBQ6"/>
<dbReference type="Pfam" id="PF20260">
    <property type="entry name" value="PUA_4"/>
    <property type="match status" value="1"/>
</dbReference>
<evidence type="ECO:0000256" key="6">
    <source>
        <dbReference type="ARBA" id="ARBA00022679"/>
    </source>
</evidence>
<dbReference type="InterPro" id="IPR006700">
    <property type="entry name" value="RsmE"/>
</dbReference>
<dbReference type="GO" id="GO:0005737">
    <property type="term" value="C:cytoplasm"/>
    <property type="evidence" value="ECO:0007669"/>
    <property type="project" value="UniProtKB-SubCell"/>
</dbReference>
<evidence type="ECO:0000256" key="1">
    <source>
        <dbReference type="ARBA" id="ARBA00004496"/>
    </source>
</evidence>
<dbReference type="InterPro" id="IPR015947">
    <property type="entry name" value="PUA-like_sf"/>
</dbReference>
<dbReference type="EC" id="2.1.1.193" evidence="10"/>
<feature type="domain" description="Ribosomal RNA small subunit methyltransferase E methyltransferase" evidence="11">
    <location>
        <begin position="74"/>
        <end position="230"/>
    </location>
</feature>
<evidence type="ECO:0000256" key="10">
    <source>
        <dbReference type="PIRNR" id="PIRNR015601"/>
    </source>
</evidence>
<proteinExistence type="inferred from homology"/>
<keyword evidence="3 10" id="KW-0963">Cytoplasm</keyword>
<dbReference type="InterPro" id="IPR029026">
    <property type="entry name" value="tRNA_m1G_MTases_N"/>
</dbReference>
<dbReference type="NCBIfam" id="TIGR00046">
    <property type="entry name" value="RsmE family RNA methyltransferase"/>
    <property type="match status" value="1"/>
</dbReference>
<reference evidence="13 14" key="1">
    <citation type="submission" date="2019-02" db="EMBL/GenBank/DDBJ databases">
        <title>Deep-cultivation of Planctomycetes and their phenomic and genomic characterization uncovers novel biology.</title>
        <authorList>
            <person name="Wiegand S."/>
            <person name="Jogler M."/>
            <person name="Boedeker C."/>
            <person name="Pinto D."/>
            <person name="Vollmers J."/>
            <person name="Rivas-Marin E."/>
            <person name="Kohn T."/>
            <person name="Peeters S.H."/>
            <person name="Heuer A."/>
            <person name="Rast P."/>
            <person name="Oberbeckmann S."/>
            <person name="Bunk B."/>
            <person name="Jeske O."/>
            <person name="Meyerdierks A."/>
            <person name="Storesund J.E."/>
            <person name="Kallscheuer N."/>
            <person name="Luecker S."/>
            <person name="Lage O.M."/>
            <person name="Pohl T."/>
            <person name="Merkel B.J."/>
            <person name="Hornburger P."/>
            <person name="Mueller R.-W."/>
            <person name="Bruemmer F."/>
            <person name="Labrenz M."/>
            <person name="Spormann A.M."/>
            <person name="Op den Camp H."/>
            <person name="Overmann J."/>
            <person name="Amann R."/>
            <person name="Jetten M.S.M."/>
            <person name="Mascher T."/>
            <person name="Medema M.H."/>
            <person name="Devos D.P."/>
            <person name="Kaster A.-K."/>
            <person name="Ovreas L."/>
            <person name="Rohde M."/>
            <person name="Galperin M.Y."/>
            <person name="Jogler C."/>
        </authorList>
    </citation>
    <scope>NUCLEOTIDE SEQUENCE [LARGE SCALE GENOMIC DNA]</scope>
    <source>
        <strain evidence="13 14">K22_7</strain>
    </source>
</reference>
<keyword evidence="4 10" id="KW-0698">rRNA processing</keyword>
<dbReference type="Gene3D" id="3.40.1280.10">
    <property type="match status" value="1"/>
</dbReference>
<dbReference type="KEGG" id="rlc:K227x_29660"/>
<dbReference type="Proteomes" id="UP000318538">
    <property type="component" value="Chromosome"/>
</dbReference>
<evidence type="ECO:0000256" key="4">
    <source>
        <dbReference type="ARBA" id="ARBA00022552"/>
    </source>
</evidence>
<evidence type="ECO:0000313" key="13">
    <source>
        <dbReference type="EMBL" id="QDT04574.1"/>
    </source>
</evidence>
<evidence type="ECO:0000259" key="11">
    <source>
        <dbReference type="Pfam" id="PF04452"/>
    </source>
</evidence>
<dbReference type="SUPFAM" id="SSF88697">
    <property type="entry name" value="PUA domain-like"/>
    <property type="match status" value="1"/>
</dbReference>
<comment type="catalytic activity">
    <reaction evidence="9 10">
        <text>uridine(1498) in 16S rRNA + S-adenosyl-L-methionine = N(3)-methyluridine(1498) in 16S rRNA + S-adenosyl-L-homocysteine + H(+)</text>
        <dbReference type="Rhea" id="RHEA:42920"/>
        <dbReference type="Rhea" id="RHEA-COMP:10283"/>
        <dbReference type="Rhea" id="RHEA-COMP:10284"/>
        <dbReference type="ChEBI" id="CHEBI:15378"/>
        <dbReference type="ChEBI" id="CHEBI:57856"/>
        <dbReference type="ChEBI" id="CHEBI:59789"/>
        <dbReference type="ChEBI" id="CHEBI:65315"/>
        <dbReference type="ChEBI" id="CHEBI:74502"/>
        <dbReference type="EC" id="2.1.1.193"/>
    </reaction>
</comment>
<keyword evidence="5 10" id="KW-0489">Methyltransferase</keyword>
<evidence type="ECO:0000256" key="2">
    <source>
        <dbReference type="ARBA" id="ARBA00005528"/>
    </source>
</evidence>
<evidence type="ECO:0000313" key="14">
    <source>
        <dbReference type="Proteomes" id="UP000318538"/>
    </source>
</evidence>
<evidence type="ECO:0000259" key="12">
    <source>
        <dbReference type="Pfam" id="PF20260"/>
    </source>
</evidence>
<dbReference type="GO" id="GO:0070042">
    <property type="term" value="F:rRNA (uridine-N3-)-methyltransferase activity"/>
    <property type="evidence" value="ECO:0007669"/>
    <property type="project" value="TreeGrafter"/>
</dbReference>
<dbReference type="PANTHER" id="PTHR30027:SF3">
    <property type="entry name" value="16S RRNA (URACIL(1498)-N(3))-METHYLTRANSFERASE"/>
    <property type="match status" value="1"/>
</dbReference>
<dbReference type="Pfam" id="PF04452">
    <property type="entry name" value="Methyltrans_RNA"/>
    <property type="match status" value="1"/>
</dbReference>
<dbReference type="PANTHER" id="PTHR30027">
    <property type="entry name" value="RIBOSOMAL RNA SMALL SUBUNIT METHYLTRANSFERASE E"/>
    <property type="match status" value="1"/>
</dbReference>
<evidence type="ECO:0000256" key="9">
    <source>
        <dbReference type="ARBA" id="ARBA00047944"/>
    </source>
</evidence>
<gene>
    <name evidence="13" type="primary">rsmE</name>
    <name evidence="13" type="ORF">K227x_29660</name>
</gene>
<comment type="subcellular location">
    <subcellularLocation>
        <location evidence="1 10">Cytoplasm</location>
    </subcellularLocation>
</comment>
<sequence>MTRRYFVPELPLSGGLVALPNEEAQHATRVMRVKIGDDVTLFDGRGHEAEASVLSVGRNECQCTAQTAAAIDREPKCRVHLGVALPKPDRARELIERLTELGVASLTPITAGRTQRGPSESLIEKMRRGVIESCKQSGRNQLLEVRDPIKAADYFRTVDQATKLIAHPTESVYSLDEAKLQSDVAIAIGPEGGWTDDEVSDAVAAGFRGVTLGPRIYRIETAAAVIAAVLVT</sequence>
<dbReference type="GO" id="GO:0070475">
    <property type="term" value="P:rRNA base methylation"/>
    <property type="evidence" value="ECO:0007669"/>
    <property type="project" value="TreeGrafter"/>
</dbReference>
<dbReference type="RefSeq" id="WP_145170253.1">
    <property type="nucleotide sequence ID" value="NZ_CP036525.1"/>
</dbReference>
<keyword evidence="7 10" id="KW-0949">S-adenosyl-L-methionine</keyword>